<dbReference type="RefSeq" id="WP_121573737.1">
    <property type="nucleotide sequence ID" value="NZ_MJLZ01000004.1"/>
</dbReference>
<protein>
    <submittedName>
        <fullName evidence="1">Uncharacterized protein</fullName>
    </submittedName>
</protein>
<comment type="caution">
    <text evidence="1">The sequence shown here is derived from an EMBL/GenBank/DDBJ whole genome shotgun (WGS) entry which is preliminary data.</text>
</comment>
<organism evidence="1 2">
    <name type="scientific">Brenneria alni</name>
    <dbReference type="NCBI Taxonomy" id="71656"/>
    <lineage>
        <taxon>Bacteria</taxon>
        <taxon>Pseudomonadati</taxon>
        <taxon>Pseudomonadota</taxon>
        <taxon>Gammaproteobacteria</taxon>
        <taxon>Enterobacterales</taxon>
        <taxon>Pectobacteriaceae</taxon>
        <taxon>Brenneria</taxon>
    </lineage>
</organism>
<dbReference type="OrthoDB" id="6477878at2"/>
<name>A0A421DSE9_9GAMM</name>
<dbReference type="Proteomes" id="UP000285648">
    <property type="component" value="Unassembled WGS sequence"/>
</dbReference>
<keyword evidence="2" id="KW-1185">Reference proteome</keyword>
<dbReference type="AlphaFoldDB" id="A0A421DSE9"/>
<dbReference type="EMBL" id="MJLZ01000004">
    <property type="protein sequence ID" value="RLM27246.1"/>
    <property type="molecule type" value="Genomic_DNA"/>
</dbReference>
<sequence>MTEADLDELADRIVRMLTTTDFYEGMGNGVSELGKSFGYLAYGFIDTDSRSSRSREKERVIKAIHRGIVSRDKIIEAVTRILKIFNRNVSEAKKEAIYNKTAGGLVGSFVVSQVVMRTSKKIGNMKKMVTGVIYYALMAGGMMDRAIYRSRSMREQNPEVYSELRRDDLDLLFFLFEEQVEPLTEAIKMKRTYGVDMFNKLIDKVESRIQ</sequence>
<evidence type="ECO:0000313" key="2">
    <source>
        <dbReference type="Proteomes" id="UP000285648"/>
    </source>
</evidence>
<evidence type="ECO:0000313" key="1">
    <source>
        <dbReference type="EMBL" id="RLM27246.1"/>
    </source>
</evidence>
<gene>
    <name evidence="1" type="ORF">BIY29_03220</name>
</gene>
<accession>A0A421DSE9</accession>
<reference evidence="1 2" key="1">
    <citation type="submission" date="2016-09" db="EMBL/GenBank/DDBJ databases">
        <authorList>
            <person name="Doonan J."/>
            <person name="Pachebat J.A."/>
            <person name="Golyshin P.N."/>
            <person name="Denman S."/>
            <person name="Mcdonald J.E."/>
        </authorList>
    </citation>
    <scope>NUCLEOTIDE SEQUENCE [LARGE SCALE GENOMIC DNA]</scope>
    <source>
        <strain evidence="1 2">NCPPB 3934</strain>
    </source>
</reference>
<proteinExistence type="predicted"/>